<sequence>MRASTTTVCWISGPVQSGKTTRLIEAAGQWVHPDLAYPRPQTALGFAMNAENRRQLSEGLVRATRGRLPLQTTTPLGFFETEVTLFWPLLMEQGDIGAPAPLRLRPETEQILAAGCWEEAQLLPLYDLTPLPRDRWVRNLLDVLQLAAFARVPLSRISVELSGLGVDPLTGIGDHIQTLLMDWQTWCLERGFVTYGLLTSLFGSRLLSHPQYLHQLPQRFEVILADDVDSYPALARDLFEACHQQGISGVYTYQPQSTLRLGLGADPQYLAGLAAQADEVIPLAAPSDQLGERLWPAMHEAIQGSLPAAPPLPVHWIHTLSRSQLLRQTAETIVDLVRSGKAAPQDIAVIGPGLDALARYALTEILESHQIPVRSLKDQRPLISSALVRSLLTLLCLLHNGLGHLIDQDQVAEMLVVLTLPPPLNPAESRLPRIDPVRAGLLADYCFQPDATTPCLLDIQQFARWDRIGAEAAIAYDQLRSWIRHQRSQIDSLSGPPAAFPSLAPLLGNAILQFFGSQPLSLDDHAVLQELLETAQHLDEVSATLRGQASSAWPPAACPSLATALWRSPPRCLIDLLRQGTITANPDPTTFTGQALQAVTLATAYQYRLGRLTHPVHFWLDIASPLWQQGGAAALWSAPCFLRTGNLRTGDRPQDIEALDPLDQEALEKQMEELSYRVKNQVYVCHSELNTAGQEQMGRLSPLLAWLAPSP</sequence>
<dbReference type="Proteomes" id="UP000031561">
    <property type="component" value="Unassembled WGS sequence"/>
</dbReference>
<reference evidence="1 2" key="1">
    <citation type="journal article" date="2015" name="Genome Announc.">
        <title>Draft Genome Sequence of Filamentous Marine Cyanobacterium Lyngbya confervoides Strain BDU141951.</title>
        <authorList>
            <person name="Chandrababunaidu M.M."/>
            <person name="Sen D."/>
            <person name="Tripathy S."/>
        </authorList>
    </citation>
    <scope>NUCLEOTIDE SEQUENCE [LARGE SCALE GENOMIC DNA]</scope>
    <source>
        <strain evidence="1 2">BDU141951</strain>
    </source>
</reference>
<evidence type="ECO:0000313" key="1">
    <source>
        <dbReference type="EMBL" id="MCM1985392.1"/>
    </source>
</evidence>
<dbReference type="InterPro" id="IPR027417">
    <property type="entry name" value="P-loop_NTPase"/>
</dbReference>
<name>A0ABD4TC58_9CYAN</name>
<comment type="caution">
    <text evidence="1">The sequence shown here is derived from an EMBL/GenBank/DDBJ whole genome shotgun (WGS) entry which is preliminary data.</text>
</comment>
<proteinExistence type="predicted"/>
<dbReference type="EMBL" id="JTHE03000121">
    <property type="protein sequence ID" value="MCM1985392.1"/>
    <property type="molecule type" value="Genomic_DNA"/>
</dbReference>
<dbReference type="AlphaFoldDB" id="A0ABD4TC58"/>
<organism evidence="1 2">
    <name type="scientific">Lyngbya confervoides BDU141951</name>
    <dbReference type="NCBI Taxonomy" id="1574623"/>
    <lineage>
        <taxon>Bacteria</taxon>
        <taxon>Bacillati</taxon>
        <taxon>Cyanobacteriota</taxon>
        <taxon>Cyanophyceae</taxon>
        <taxon>Oscillatoriophycideae</taxon>
        <taxon>Oscillatoriales</taxon>
        <taxon>Microcoleaceae</taxon>
        <taxon>Lyngbya</taxon>
    </lineage>
</organism>
<dbReference type="RefSeq" id="WP_166278405.1">
    <property type="nucleotide sequence ID" value="NZ_JTHE03000121.1"/>
</dbReference>
<gene>
    <name evidence="1" type="ORF">QQ91_0021475</name>
</gene>
<keyword evidence="2" id="KW-1185">Reference proteome</keyword>
<protein>
    <submittedName>
        <fullName evidence="1">Recombinase family protein</fullName>
    </submittedName>
</protein>
<accession>A0ABD4TC58</accession>
<dbReference type="SUPFAM" id="SSF52540">
    <property type="entry name" value="P-loop containing nucleoside triphosphate hydrolases"/>
    <property type="match status" value="1"/>
</dbReference>
<evidence type="ECO:0000313" key="2">
    <source>
        <dbReference type="Proteomes" id="UP000031561"/>
    </source>
</evidence>